<accession>A0A6G0ZBE7</accession>
<comment type="caution">
    <text evidence="2">The sequence shown here is derived from an EMBL/GenBank/DDBJ whole genome shotgun (WGS) entry which is preliminary data.</text>
</comment>
<dbReference type="Proteomes" id="UP000478052">
    <property type="component" value="Unassembled WGS sequence"/>
</dbReference>
<proteinExistence type="predicted"/>
<keyword evidence="1" id="KW-0472">Membrane</keyword>
<name>A0A6G0ZBE7_APHCR</name>
<evidence type="ECO:0000313" key="3">
    <source>
        <dbReference type="Proteomes" id="UP000478052"/>
    </source>
</evidence>
<organism evidence="2 3">
    <name type="scientific">Aphis craccivora</name>
    <name type="common">Cowpea aphid</name>
    <dbReference type="NCBI Taxonomy" id="307492"/>
    <lineage>
        <taxon>Eukaryota</taxon>
        <taxon>Metazoa</taxon>
        <taxon>Ecdysozoa</taxon>
        <taxon>Arthropoda</taxon>
        <taxon>Hexapoda</taxon>
        <taxon>Insecta</taxon>
        <taxon>Pterygota</taxon>
        <taxon>Neoptera</taxon>
        <taxon>Paraneoptera</taxon>
        <taxon>Hemiptera</taxon>
        <taxon>Sternorrhyncha</taxon>
        <taxon>Aphidomorpha</taxon>
        <taxon>Aphidoidea</taxon>
        <taxon>Aphididae</taxon>
        <taxon>Aphidini</taxon>
        <taxon>Aphis</taxon>
        <taxon>Aphis</taxon>
    </lineage>
</organism>
<keyword evidence="1" id="KW-0812">Transmembrane</keyword>
<evidence type="ECO:0000313" key="2">
    <source>
        <dbReference type="EMBL" id="KAF0767874.1"/>
    </source>
</evidence>
<keyword evidence="1" id="KW-1133">Transmembrane helix</keyword>
<dbReference type="EMBL" id="VUJU01000878">
    <property type="protein sequence ID" value="KAF0767874.1"/>
    <property type="molecule type" value="Genomic_DNA"/>
</dbReference>
<sequence length="54" mass="6248">MDIILTYIHYTHTHTHTNTHTHAREIILSFLSFPIVIVNILLPTVILDVKKNKA</sequence>
<keyword evidence="3" id="KW-1185">Reference proteome</keyword>
<feature type="transmembrane region" description="Helical" evidence="1">
    <location>
        <begin position="26"/>
        <end position="47"/>
    </location>
</feature>
<protein>
    <submittedName>
        <fullName evidence="2">Uncharacterized protein</fullName>
    </submittedName>
</protein>
<dbReference type="AlphaFoldDB" id="A0A6G0ZBE7"/>
<reference evidence="2 3" key="1">
    <citation type="submission" date="2019-08" db="EMBL/GenBank/DDBJ databases">
        <title>Whole genome of Aphis craccivora.</title>
        <authorList>
            <person name="Voronova N.V."/>
            <person name="Shulinski R.S."/>
            <person name="Bandarenka Y.V."/>
            <person name="Zhorov D.G."/>
            <person name="Warner D."/>
        </authorList>
    </citation>
    <scope>NUCLEOTIDE SEQUENCE [LARGE SCALE GENOMIC DNA]</scope>
    <source>
        <strain evidence="2">180601</strain>
        <tissue evidence="2">Whole Body</tissue>
    </source>
</reference>
<evidence type="ECO:0000256" key="1">
    <source>
        <dbReference type="SAM" id="Phobius"/>
    </source>
</evidence>
<gene>
    <name evidence="2" type="ORF">FWK35_00023759</name>
</gene>